<proteinExistence type="predicted"/>
<dbReference type="AlphaFoldDB" id="J9CQ97"/>
<sequence>MTSVVRRSGVRAMSPTVPVTPCLTLFLTVSSPNRFRSLNVLKL</sequence>
<organism evidence="1">
    <name type="scientific">gut metagenome</name>
    <dbReference type="NCBI Taxonomy" id="749906"/>
    <lineage>
        <taxon>unclassified sequences</taxon>
        <taxon>metagenomes</taxon>
        <taxon>organismal metagenomes</taxon>
    </lineage>
</organism>
<gene>
    <name evidence="1" type="ORF">EVA_09584</name>
</gene>
<name>J9CQ97_9ZZZZ</name>
<dbReference type="EMBL" id="AMCI01002595">
    <property type="protein sequence ID" value="EJX02311.1"/>
    <property type="molecule type" value="Genomic_DNA"/>
</dbReference>
<accession>J9CQ97</accession>
<evidence type="ECO:0000313" key="1">
    <source>
        <dbReference type="EMBL" id="EJX02311.1"/>
    </source>
</evidence>
<protein>
    <submittedName>
        <fullName evidence="1">Uncharacterized protein</fullName>
    </submittedName>
</protein>
<comment type="caution">
    <text evidence="1">The sequence shown here is derived from an EMBL/GenBank/DDBJ whole genome shotgun (WGS) entry which is preliminary data.</text>
</comment>
<reference evidence="1" key="1">
    <citation type="journal article" date="2012" name="PLoS ONE">
        <title>Gene sets for utilization of primary and secondary nutrition supplies in the distal gut of endangered iberian lynx.</title>
        <authorList>
            <person name="Alcaide M."/>
            <person name="Messina E."/>
            <person name="Richter M."/>
            <person name="Bargiela R."/>
            <person name="Peplies J."/>
            <person name="Huws S.A."/>
            <person name="Newbold C.J."/>
            <person name="Golyshin P.N."/>
            <person name="Simon M.A."/>
            <person name="Lopez G."/>
            <person name="Yakimov M.M."/>
            <person name="Ferrer M."/>
        </authorList>
    </citation>
    <scope>NUCLEOTIDE SEQUENCE</scope>
</reference>